<dbReference type="Pfam" id="PF21981">
    <property type="entry name" value="RecX_HTH3"/>
    <property type="match status" value="1"/>
</dbReference>
<evidence type="ECO:0000256" key="2">
    <source>
        <dbReference type="ARBA" id="ARBA00009695"/>
    </source>
</evidence>
<dbReference type="Gene3D" id="1.10.10.10">
    <property type="entry name" value="Winged helix-like DNA-binding domain superfamily/Winged helix DNA-binding domain"/>
    <property type="match status" value="3"/>
</dbReference>
<dbReference type="Pfam" id="PF02631">
    <property type="entry name" value="RecX_HTH2"/>
    <property type="match status" value="1"/>
</dbReference>
<comment type="similarity">
    <text evidence="2 5">Belongs to the RecX family.</text>
</comment>
<proteinExistence type="inferred from homology"/>
<keyword evidence="4 5" id="KW-0963">Cytoplasm</keyword>
<organism evidence="8">
    <name type="scientific">Polynucleobacter sp. UK-FUSCHL-C3</name>
    <dbReference type="NCBI Taxonomy" id="2955208"/>
    <lineage>
        <taxon>Bacteria</taxon>
        <taxon>Pseudomonadati</taxon>
        <taxon>Pseudomonadota</taxon>
        <taxon>Betaproteobacteria</taxon>
        <taxon>Burkholderiales</taxon>
        <taxon>Burkholderiaceae</taxon>
        <taxon>Polynucleobacter</taxon>
    </lineage>
</organism>
<protein>
    <recommendedName>
        <fullName evidence="3 5">Regulatory protein RecX</fullName>
    </recommendedName>
</protein>
<comment type="subcellular location">
    <subcellularLocation>
        <location evidence="1 5">Cytoplasm</location>
    </subcellularLocation>
</comment>
<feature type="domain" description="RecX second three-helical" evidence="6">
    <location>
        <begin position="51"/>
        <end position="88"/>
    </location>
</feature>
<dbReference type="InterPro" id="IPR003783">
    <property type="entry name" value="Regulatory_RecX"/>
</dbReference>
<gene>
    <name evidence="5 8" type="primary">recX</name>
    <name evidence="8" type="ORF">NKE59_08450</name>
</gene>
<dbReference type="EMBL" id="CP099959">
    <property type="protein sequence ID" value="XCC57507.1"/>
    <property type="molecule type" value="Genomic_DNA"/>
</dbReference>
<accession>A0AAU8A293</accession>
<dbReference type="GO" id="GO:0005737">
    <property type="term" value="C:cytoplasm"/>
    <property type="evidence" value="ECO:0007669"/>
    <property type="project" value="UniProtKB-SubCell"/>
</dbReference>
<evidence type="ECO:0000256" key="5">
    <source>
        <dbReference type="HAMAP-Rule" id="MF_01114"/>
    </source>
</evidence>
<feature type="domain" description="RecX third three-helical" evidence="7">
    <location>
        <begin position="95"/>
        <end position="140"/>
    </location>
</feature>
<dbReference type="InterPro" id="IPR053925">
    <property type="entry name" value="RecX_HTH_3rd"/>
</dbReference>
<dbReference type="InterPro" id="IPR053924">
    <property type="entry name" value="RecX_HTH_2nd"/>
</dbReference>
<evidence type="ECO:0000256" key="4">
    <source>
        <dbReference type="ARBA" id="ARBA00022490"/>
    </source>
</evidence>
<evidence type="ECO:0000259" key="7">
    <source>
        <dbReference type="Pfam" id="PF21981"/>
    </source>
</evidence>
<dbReference type="PANTHER" id="PTHR33602:SF1">
    <property type="entry name" value="REGULATORY PROTEIN RECX FAMILY PROTEIN"/>
    <property type="match status" value="1"/>
</dbReference>
<dbReference type="NCBIfam" id="NF001055">
    <property type="entry name" value="PRK00117.2-5"/>
    <property type="match status" value="1"/>
</dbReference>
<dbReference type="HAMAP" id="MF_01114">
    <property type="entry name" value="RecX"/>
    <property type="match status" value="1"/>
</dbReference>
<reference evidence="8" key="1">
    <citation type="submission" date="2022-06" db="EMBL/GenBank/DDBJ databases">
        <title>New Polynucleobacter species.</title>
        <authorList>
            <person name="Hahn M.W."/>
        </authorList>
    </citation>
    <scope>NUCLEOTIDE SEQUENCE</scope>
    <source>
        <strain evidence="8">UK-FUSCHL-C3</strain>
    </source>
</reference>
<dbReference type="PANTHER" id="PTHR33602">
    <property type="entry name" value="REGULATORY PROTEIN RECX FAMILY PROTEIN"/>
    <property type="match status" value="1"/>
</dbReference>
<comment type="function">
    <text evidence="5">Modulates RecA activity.</text>
</comment>
<evidence type="ECO:0000256" key="1">
    <source>
        <dbReference type="ARBA" id="ARBA00004496"/>
    </source>
</evidence>
<sequence length="147" mass="17024">MRLLSRREYSRKELASKLLQLTQQNIEEPPIDLELQIEAVLTDFEARGWLSDERFAQALVRRRSERYGIRRVADELQRAGVEAGLITQLTGELKESEYDRAKSLWTRKFGQIAIEQTERARQYRFLISKGFSPDLVAKVIGGRKASI</sequence>
<evidence type="ECO:0000313" key="8">
    <source>
        <dbReference type="EMBL" id="XCC57507.1"/>
    </source>
</evidence>
<evidence type="ECO:0000256" key="3">
    <source>
        <dbReference type="ARBA" id="ARBA00018111"/>
    </source>
</evidence>
<evidence type="ECO:0000259" key="6">
    <source>
        <dbReference type="Pfam" id="PF02631"/>
    </source>
</evidence>
<dbReference type="GO" id="GO:0006282">
    <property type="term" value="P:regulation of DNA repair"/>
    <property type="evidence" value="ECO:0007669"/>
    <property type="project" value="UniProtKB-UniRule"/>
</dbReference>
<name>A0AAU8A293_9BURK</name>
<dbReference type="AlphaFoldDB" id="A0AAU8A293"/>
<dbReference type="InterPro" id="IPR036388">
    <property type="entry name" value="WH-like_DNA-bd_sf"/>
</dbReference>